<comment type="cofactor">
    <cofactor evidence="1">
        <name>Mg(2+)</name>
        <dbReference type="ChEBI" id="CHEBI:18420"/>
    </cofactor>
</comment>
<sequence>MVSKVAEAEVVGEAITALFVPGDRPQRFSKAAAARPDVVIVDWEDAVAPQSKAAATASTMEFLSDGFVALVRTNPIGSPTFESELEALAELATTPGNGLLGIMLPKADSAQDVERICRRLPANLAVVPLIESAAGLVAAMKLAAIPGVTRLAFGAIDFALDIGADDGDQYLAYARSELVVVSRAANIAAPLDSPTPEFDDVEFVASAARYARGFGFSGKLCIHPRQVSIVAAAFLPDDVTVAWARKVAGAADGVSTVDGTMVDRPVIERARRVLRRIGEAV</sequence>
<dbReference type="Gene3D" id="3.20.20.60">
    <property type="entry name" value="Phosphoenolpyruvate-binding domains"/>
    <property type="match status" value="1"/>
</dbReference>
<keyword evidence="5" id="KW-0456">Lyase</keyword>
<dbReference type="Proteomes" id="UP000298252">
    <property type="component" value="Unassembled WGS sequence"/>
</dbReference>
<keyword evidence="2" id="KW-0479">Metal-binding</keyword>
<protein>
    <submittedName>
        <fullName evidence="5">CoA ester lyase</fullName>
    </submittedName>
</protein>
<dbReference type="GO" id="GO:0016829">
    <property type="term" value="F:lyase activity"/>
    <property type="evidence" value="ECO:0007669"/>
    <property type="project" value="UniProtKB-KW"/>
</dbReference>
<dbReference type="InterPro" id="IPR005000">
    <property type="entry name" value="Aldolase/citrate-lyase_domain"/>
</dbReference>
<name>A0ABY2HXT5_9MICO</name>
<dbReference type="PIRSF" id="PIRSF015582">
    <property type="entry name" value="Cit_lyase_B"/>
    <property type="match status" value="1"/>
</dbReference>
<reference evidence="5 6" key="1">
    <citation type="submission" date="2019-03" db="EMBL/GenBank/DDBJ databases">
        <title>Genomics of glacier-inhabiting Cryobacterium strains.</title>
        <authorList>
            <person name="Liu Q."/>
            <person name="Xin Y.-H."/>
        </authorList>
    </citation>
    <scope>NUCLEOTIDE SEQUENCE [LARGE SCALE GENOMIC DNA]</scope>
    <source>
        <strain evidence="5 6">Hh8</strain>
    </source>
</reference>
<dbReference type="PANTHER" id="PTHR32308:SF10">
    <property type="entry name" value="CITRATE LYASE SUBUNIT BETA"/>
    <property type="match status" value="1"/>
</dbReference>
<gene>
    <name evidence="5" type="ORF">E3O21_17075</name>
</gene>
<proteinExistence type="predicted"/>
<feature type="domain" description="HpcH/HpaI aldolase/citrate lyase" evidence="4">
    <location>
        <begin position="17"/>
        <end position="224"/>
    </location>
</feature>
<dbReference type="InterPro" id="IPR015813">
    <property type="entry name" value="Pyrv/PenolPyrv_kinase-like_dom"/>
</dbReference>
<comment type="caution">
    <text evidence="5">The sequence shown here is derived from an EMBL/GenBank/DDBJ whole genome shotgun (WGS) entry which is preliminary data.</text>
</comment>
<keyword evidence="6" id="KW-1185">Reference proteome</keyword>
<dbReference type="EMBL" id="SOFD01000040">
    <property type="protein sequence ID" value="TFB73612.1"/>
    <property type="molecule type" value="Genomic_DNA"/>
</dbReference>
<accession>A0ABY2HXT5</accession>
<evidence type="ECO:0000313" key="5">
    <source>
        <dbReference type="EMBL" id="TFB73612.1"/>
    </source>
</evidence>
<dbReference type="Pfam" id="PF03328">
    <property type="entry name" value="HpcH_HpaI"/>
    <property type="match status" value="1"/>
</dbReference>
<dbReference type="PANTHER" id="PTHR32308">
    <property type="entry name" value="LYASE BETA SUBUNIT, PUTATIVE (AFU_ORTHOLOGUE AFUA_4G13030)-RELATED"/>
    <property type="match status" value="1"/>
</dbReference>
<evidence type="ECO:0000256" key="2">
    <source>
        <dbReference type="ARBA" id="ARBA00022723"/>
    </source>
</evidence>
<dbReference type="SUPFAM" id="SSF51621">
    <property type="entry name" value="Phosphoenolpyruvate/pyruvate domain"/>
    <property type="match status" value="1"/>
</dbReference>
<evidence type="ECO:0000256" key="1">
    <source>
        <dbReference type="ARBA" id="ARBA00001946"/>
    </source>
</evidence>
<evidence type="ECO:0000256" key="3">
    <source>
        <dbReference type="ARBA" id="ARBA00022842"/>
    </source>
</evidence>
<evidence type="ECO:0000313" key="6">
    <source>
        <dbReference type="Proteomes" id="UP000298252"/>
    </source>
</evidence>
<evidence type="ECO:0000259" key="4">
    <source>
        <dbReference type="Pfam" id="PF03328"/>
    </source>
</evidence>
<keyword evidence="3" id="KW-0460">Magnesium</keyword>
<organism evidence="5 6">
    <name type="scientific">Cryobacterium flavum</name>
    <dbReference type="NCBI Taxonomy" id="1424659"/>
    <lineage>
        <taxon>Bacteria</taxon>
        <taxon>Bacillati</taxon>
        <taxon>Actinomycetota</taxon>
        <taxon>Actinomycetes</taxon>
        <taxon>Micrococcales</taxon>
        <taxon>Microbacteriaceae</taxon>
        <taxon>Cryobacterium</taxon>
    </lineage>
</organism>
<dbReference type="InterPro" id="IPR040442">
    <property type="entry name" value="Pyrv_kinase-like_dom_sf"/>
</dbReference>
<dbReference type="InterPro" id="IPR011206">
    <property type="entry name" value="Citrate_lyase_beta/mcl1/mcl2"/>
</dbReference>